<feature type="transmembrane region" description="Helical" evidence="1">
    <location>
        <begin position="21"/>
        <end position="47"/>
    </location>
</feature>
<dbReference type="AlphaFoldDB" id="A0A8J4QLG4"/>
<organism evidence="2 3">
    <name type="scientific">Castanea mollissima</name>
    <name type="common">Chinese chestnut</name>
    <dbReference type="NCBI Taxonomy" id="60419"/>
    <lineage>
        <taxon>Eukaryota</taxon>
        <taxon>Viridiplantae</taxon>
        <taxon>Streptophyta</taxon>
        <taxon>Embryophyta</taxon>
        <taxon>Tracheophyta</taxon>
        <taxon>Spermatophyta</taxon>
        <taxon>Magnoliopsida</taxon>
        <taxon>eudicotyledons</taxon>
        <taxon>Gunneridae</taxon>
        <taxon>Pentapetalae</taxon>
        <taxon>rosids</taxon>
        <taxon>fabids</taxon>
        <taxon>Fagales</taxon>
        <taxon>Fagaceae</taxon>
        <taxon>Castanea</taxon>
    </lineage>
</organism>
<keyword evidence="1" id="KW-0812">Transmembrane</keyword>
<dbReference type="Proteomes" id="UP000737018">
    <property type="component" value="Unassembled WGS sequence"/>
</dbReference>
<keyword evidence="1" id="KW-1133">Transmembrane helix</keyword>
<evidence type="ECO:0000313" key="2">
    <source>
        <dbReference type="EMBL" id="KAF3954171.1"/>
    </source>
</evidence>
<reference evidence="2" key="1">
    <citation type="submission" date="2020-03" db="EMBL/GenBank/DDBJ databases">
        <title>Castanea mollissima Vanexum genome sequencing.</title>
        <authorList>
            <person name="Staton M."/>
        </authorList>
    </citation>
    <scope>NUCLEOTIDE SEQUENCE</scope>
    <source>
        <tissue evidence="2">Leaf</tissue>
    </source>
</reference>
<protein>
    <submittedName>
        <fullName evidence="2">Uncharacterized protein</fullName>
    </submittedName>
</protein>
<accession>A0A8J4QLG4</accession>
<keyword evidence="1" id="KW-0472">Membrane</keyword>
<keyword evidence="3" id="KW-1185">Reference proteome</keyword>
<comment type="caution">
    <text evidence="2">The sequence shown here is derived from an EMBL/GenBank/DDBJ whole genome shotgun (WGS) entry which is preliminary data.</text>
</comment>
<evidence type="ECO:0000313" key="3">
    <source>
        <dbReference type="Proteomes" id="UP000737018"/>
    </source>
</evidence>
<proteinExistence type="predicted"/>
<dbReference type="EMBL" id="JRKL02003801">
    <property type="protein sequence ID" value="KAF3954171.1"/>
    <property type="molecule type" value="Genomic_DNA"/>
</dbReference>
<gene>
    <name evidence="2" type="ORF">CMV_020453</name>
</gene>
<sequence>MGLQYKNSQMKKNQMKKRRNLLLKNWDLIKAFGIQLIVQTFIMYIYIASFQQQYVAFSSDSSMEHKTGSRE</sequence>
<evidence type="ECO:0000256" key="1">
    <source>
        <dbReference type="SAM" id="Phobius"/>
    </source>
</evidence>
<name>A0A8J4QLG4_9ROSI</name>